<accession>A0A1F7I556</accession>
<dbReference type="InterPro" id="IPR015927">
    <property type="entry name" value="Peptidase_S24_S26A/B/C"/>
</dbReference>
<dbReference type="PANTHER" id="PTHR33516:SF2">
    <property type="entry name" value="LEXA REPRESSOR-RELATED"/>
    <property type="match status" value="1"/>
</dbReference>
<comment type="caution">
    <text evidence="2">The sequence shown here is derived from an EMBL/GenBank/DDBJ whole genome shotgun (WGS) entry which is preliminary data.</text>
</comment>
<name>A0A1F7I556_9BACT</name>
<dbReference type="SUPFAM" id="SSF51306">
    <property type="entry name" value="LexA/Signal peptidase"/>
    <property type="match status" value="1"/>
</dbReference>
<dbReference type="Pfam" id="PF00717">
    <property type="entry name" value="Peptidase_S24"/>
    <property type="match status" value="1"/>
</dbReference>
<dbReference type="CDD" id="cd06529">
    <property type="entry name" value="S24_LexA-like"/>
    <property type="match status" value="1"/>
</dbReference>
<evidence type="ECO:0000259" key="1">
    <source>
        <dbReference type="Pfam" id="PF00717"/>
    </source>
</evidence>
<sequence length="84" mass="9373">MIDDGILPDDIIIVRHQTYADNGDVVVALINDTNGSQLATVKRFYHQGSKIELRPKNPALHPKFYELGEVEIRGKFVGLLRQGG</sequence>
<dbReference type="PANTHER" id="PTHR33516">
    <property type="entry name" value="LEXA REPRESSOR"/>
    <property type="match status" value="1"/>
</dbReference>
<feature type="domain" description="Peptidase S24/S26A/S26B/S26C" evidence="1">
    <location>
        <begin position="1"/>
        <end position="77"/>
    </location>
</feature>
<dbReference type="EMBL" id="MGAE01000056">
    <property type="protein sequence ID" value="OGK38490.1"/>
    <property type="molecule type" value="Genomic_DNA"/>
</dbReference>
<organism evidence="2 3">
    <name type="scientific">Candidatus Roizmanbacteria bacterium RIFCSPHIGHO2_12_FULL_44_10</name>
    <dbReference type="NCBI Taxonomy" id="1802054"/>
    <lineage>
        <taxon>Bacteria</taxon>
        <taxon>Candidatus Roizmaniibacteriota</taxon>
    </lineage>
</organism>
<dbReference type="InterPro" id="IPR036286">
    <property type="entry name" value="LexA/Signal_pep-like_sf"/>
</dbReference>
<dbReference type="InterPro" id="IPR050077">
    <property type="entry name" value="LexA_repressor"/>
</dbReference>
<evidence type="ECO:0000313" key="2">
    <source>
        <dbReference type="EMBL" id="OGK38490.1"/>
    </source>
</evidence>
<protein>
    <recommendedName>
        <fullName evidence="1">Peptidase S24/S26A/S26B/S26C domain-containing protein</fullName>
    </recommendedName>
</protein>
<reference evidence="2 3" key="1">
    <citation type="journal article" date="2016" name="Nat. Commun.">
        <title>Thousands of microbial genomes shed light on interconnected biogeochemical processes in an aquifer system.</title>
        <authorList>
            <person name="Anantharaman K."/>
            <person name="Brown C.T."/>
            <person name="Hug L.A."/>
            <person name="Sharon I."/>
            <person name="Castelle C.J."/>
            <person name="Probst A.J."/>
            <person name="Thomas B.C."/>
            <person name="Singh A."/>
            <person name="Wilkins M.J."/>
            <person name="Karaoz U."/>
            <person name="Brodie E.L."/>
            <person name="Williams K.H."/>
            <person name="Hubbard S.S."/>
            <person name="Banfield J.F."/>
        </authorList>
    </citation>
    <scope>NUCLEOTIDE SEQUENCE [LARGE SCALE GENOMIC DNA]</scope>
</reference>
<dbReference type="AlphaFoldDB" id="A0A1F7I556"/>
<evidence type="ECO:0000313" key="3">
    <source>
        <dbReference type="Proteomes" id="UP000179024"/>
    </source>
</evidence>
<dbReference type="InterPro" id="IPR039418">
    <property type="entry name" value="LexA-like"/>
</dbReference>
<proteinExistence type="predicted"/>
<dbReference type="Proteomes" id="UP000179024">
    <property type="component" value="Unassembled WGS sequence"/>
</dbReference>
<dbReference type="Gene3D" id="2.10.109.10">
    <property type="entry name" value="Umud Fragment, subunit A"/>
    <property type="match status" value="1"/>
</dbReference>
<gene>
    <name evidence="2" type="ORF">A3F34_02725</name>
</gene>